<evidence type="ECO:0000259" key="13">
    <source>
        <dbReference type="Pfam" id="PF08541"/>
    </source>
</evidence>
<dbReference type="GO" id="GO:0006633">
    <property type="term" value="P:fatty acid biosynthetic process"/>
    <property type="evidence" value="ECO:0007669"/>
    <property type="project" value="UniProtKB-UniRule"/>
</dbReference>
<dbReference type="AlphaFoldDB" id="A0A660SHA8"/>
<dbReference type="Proteomes" id="UP000271125">
    <property type="component" value="Unassembled WGS sequence"/>
</dbReference>
<evidence type="ECO:0000256" key="9">
    <source>
        <dbReference type="ARBA" id="ARBA00023160"/>
    </source>
</evidence>
<comment type="catalytic activity">
    <reaction evidence="11">
        <text>malonyl-[ACP] + acetyl-CoA + H(+) = 3-oxobutanoyl-[ACP] + CO2 + CoA</text>
        <dbReference type="Rhea" id="RHEA:12080"/>
        <dbReference type="Rhea" id="RHEA-COMP:9623"/>
        <dbReference type="Rhea" id="RHEA-COMP:9625"/>
        <dbReference type="ChEBI" id="CHEBI:15378"/>
        <dbReference type="ChEBI" id="CHEBI:16526"/>
        <dbReference type="ChEBI" id="CHEBI:57287"/>
        <dbReference type="ChEBI" id="CHEBI:57288"/>
        <dbReference type="ChEBI" id="CHEBI:78449"/>
        <dbReference type="ChEBI" id="CHEBI:78450"/>
        <dbReference type="EC" id="2.3.1.180"/>
    </reaction>
    <physiologicalReaction direction="left-to-right" evidence="11">
        <dbReference type="Rhea" id="RHEA:12081"/>
    </physiologicalReaction>
</comment>
<feature type="domain" description="Beta-ketoacyl-[acyl-carrier-protein] synthase III N-terminal" evidence="14">
    <location>
        <begin position="107"/>
        <end position="185"/>
    </location>
</feature>
<dbReference type="GO" id="GO:0044550">
    <property type="term" value="P:secondary metabolite biosynthetic process"/>
    <property type="evidence" value="ECO:0007669"/>
    <property type="project" value="TreeGrafter"/>
</dbReference>
<feature type="region of interest" description="ACP-binding" evidence="12">
    <location>
        <begin position="254"/>
        <end position="258"/>
    </location>
</feature>
<dbReference type="GO" id="GO:0033818">
    <property type="term" value="F:beta-ketoacyl-acyl-carrier-protein synthase III activity"/>
    <property type="evidence" value="ECO:0007669"/>
    <property type="project" value="UniProtKB-UniRule"/>
</dbReference>
<feature type="active site" evidence="12">
    <location>
        <position position="253"/>
    </location>
</feature>
<evidence type="ECO:0000313" key="16">
    <source>
        <dbReference type="Proteomes" id="UP000271125"/>
    </source>
</evidence>
<gene>
    <name evidence="12" type="primary">fabH</name>
    <name evidence="15" type="ORF">DRP43_03630</name>
</gene>
<dbReference type="InterPro" id="IPR004655">
    <property type="entry name" value="FabH"/>
</dbReference>
<dbReference type="EC" id="2.3.1.180" evidence="3 12"/>
<dbReference type="GO" id="GO:0004315">
    <property type="term" value="F:3-oxoacyl-[acyl-carrier-protein] synthase activity"/>
    <property type="evidence" value="ECO:0007669"/>
    <property type="project" value="InterPro"/>
</dbReference>
<comment type="pathway">
    <text evidence="1 12">Lipid metabolism; fatty acid biosynthesis.</text>
</comment>
<comment type="function">
    <text evidence="12">Catalyzes the condensation reaction of fatty acid synthesis by the addition to an acyl acceptor of two carbons from malonyl-ACP. Catalyzes the first condensation reaction which initiates fatty acid synthesis and may therefore play a role in governing the total rate of fatty acid production. Possesses both acetoacetyl-ACP synthase and acetyl transacylase activities. Its substrate specificity determines the biosynthesis of branched-chain and/or straight-chain of fatty acids.</text>
</comment>
<keyword evidence="8 12" id="KW-0443">Lipid metabolism</keyword>
<protein>
    <recommendedName>
        <fullName evidence="3 12">Beta-ketoacyl-[acyl-carrier-protein] synthase III</fullName>
        <shortName evidence="12">Beta-ketoacyl-ACP synthase III</shortName>
        <shortName evidence="12">KAS III</shortName>
        <ecNumber evidence="3 12">2.3.1.180</ecNumber>
    </recommendedName>
    <alternativeName>
        <fullName evidence="12">3-oxoacyl-[acyl-carrier-protein] synthase 3</fullName>
    </alternativeName>
    <alternativeName>
        <fullName evidence="12">3-oxoacyl-[acyl-carrier-protein] synthase III</fullName>
    </alternativeName>
</protein>
<accession>A0A660SHA8</accession>
<dbReference type="PANTHER" id="PTHR34069">
    <property type="entry name" value="3-OXOACYL-[ACYL-CARRIER-PROTEIN] SYNTHASE 3"/>
    <property type="match status" value="1"/>
</dbReference>
<evidence type="ECO:0000259" key="14">
    <source>
        <dbReference type="Pfam" id="PF08545"/>
    </source>
</evidence>
<dbReference type="GO" id="GO:0005737">
    <property type="term" value="C:cytoplasm"/>
    <property type="evidence" value="ECO:0007669"/>
    <property type="project" value="UniProtKB-SubCell"/>
</dbReference>
<comment type="domain">
    <text evidence="12">The last Arg residue of the ACP-binding site is essential for the weak association between ACP/AcpP and FabH.</text>
</comment>
<keyword evidence="6 12" id="KW-0808">Transferase</keyword>
<feature type="active site" evidence="12">
    <location>
        <position position="113"/>
    </location>
</feature>
<evidence type="ECO:0000256" key="5">
    <source>
        <dbReference type="ARBA" id="ARBA00022516"/>
    </source>
</evidence>
<evidence type="ECO:0000256" key="3">
    <source>
        <dbReference type="ARBA" id="ARBA00012333"/>
    </source>
</evidence>
<dbReference type="PANTHER" id="PTHR34069:SF2">
    <property type="entry name" value="BETA-KETOACYL-[ACYL-CARRIER-PROTEIN] SYNTHASE III"/>
    <property type="match status" value="1"/>
</dbReference>
<comment type="similarity">
    <text evidence="2 12">Belongs to the thiolase-like superfamily. FabH family.</text>
</comment>
<dbReference type="CDD" id="cd00830">
    <property type="entry name" value="KAS_III"/>
    <property type="match status" value="1"/>
</dbReference>
<name>A0A660SHA8_UNCT6</name>
<dbReference type="UniPathway" id="UPA00094"/>
<evidence type="ECO:0000256" key="7">
    <source>
        <dbReference type="ARBA" id="ARBA00022832"/>
    </source>
</evidence>
<comment type="subcellular location">
    <subcellularLocation>
        <location evidence="12">Cytoplasm</location>
    </subcellularLocation>
</comment>
<dbReference type="HAMAP" id="MF_01815">
    <property type="entry name" value="FabH"/>
    <property type="match status" value="1"/>
</dbReference>
<evidence type="ECO:0000256" key="2">
    <source>
        <dbReference type="ARBA" id="ARBA00008642"/>
    </source>
</evidence>
<keyword evidence="9 12" id="KW-0275">Fatty acid biosynthesis</keyword>
<feature type="active site" evidence="12">
    <location>
        <position position="283"/>
    </location>
</feature>
<dbReference type="InterPro" id="IPR013747">
    <property type="entry name" value="ACP_syn_III_C"/>
</dbReference>
<evidence type="ECO:0000256" key="8">
    <source>
        <dbReference type="ARBA" id="ARBA00023098"/>
    </source>
</evidence>
<dbReference type="InterPro" id="IPR013751">
    <property type="entry name" value="ACP_syn_III_N"/>
</dbReference>
<evidence type="ECO:0000256" key="1">
    <source>
        <dbReference type="ARBA" id="ARBA00005194"/>
    </source>
</evidence>
<dbReference type="Gene3D" id="3.40.47.10">
    <property type="match status" value="1"/>
</dbReference>
<keyword evidence="7 12" id="KW-0276">Fatty acid metabolism</keyword>
<organism evidence="15 16">
    <name type="scientific">candidate division TA06 bacterium</name>
    <dbReference type="NCBI Taxonomy" id="2250710"/>
    <lineage>
        <taxon>Bacteria</taxon>
        <taxon>Bacteria division TA06</taxon>
    </lineage>
</organism>
<comment type="caution">
    <text evidence="15">The sequence shown here is derived from an EMBL/GenBank/DDBJ whole genome shotgun (WGS) entry which is preliminary data.</text>
</comment>
<evidence type="ECO:0000256" key="11">
    <source>
        <dbReference type="ARBA" id="ARBA00051096"/>
    </source>
</evidence>
<evidence type="ECO:0000256" key="12">
    <source>
        <dbReference type="HAMAP-Rule" id="MF_01815"/>
    </source>
</evidence>
<evidence type="ECO:0000256" key="10">
    <source>
        <dbReference type="ARBA" id="ARBA00023315"/>
    </source>
</evidence>
<feature type="domain" description="Beta-ketoacyl-[acyl-carrier-protein] synthase III C-terminal" evidence="13">
    <location>
        <begin position="238"/>
        <end position="326"/>
    </location>
</feature>
<keyword evidence="12" id="KW-0511">Multifunctional enzyme</keyword>
<keyword evidence="10 12" id="KW-0012">Acyltransferase</keyword>
<evidence type="ECO:0000313" key="15">
    <source>
        <dbReference type="EMBL" id="RKX70195.1"/>
    </source>
</evidence>
<proteinExistence type="inferred from homology"/>
<dbReference type="NCBIfam" id="TIGR00747">
    <property type="entry name" value="fabH"/>
    <property type="match status" value="1"/>
</dbReference>
<evidence type="ECO:0000256" key="6">
    <source>
        <dbReference type="ARBA" id="ARBA00022679"/>
    </source>
</evidence>
<evidence type="ECO:0000256" key="4">
    <source>
        <dbReference type="ARBA" id="ARBA00022490"/>
    </source>
</evidence>
<keyword evidence="5 12" id="KW-0444">Lipid biosynthesis</keyword>
<comment type="subunit">
    <text evidence="12">Homodimer.</text>
</comment>
<sequence length="326" mass="35128">MSRIKIIGTGSYLPEKILTNLDLEKIVDTSDEWISTRTGIKERRITDENTAVSDLMTEASKNAIEMANIPLSEIDGIIAGTITPDMMFPATSCIIQKNLGIKNKFAFDLSAGCSGFIYSLEVASNFIKSGNYKNLLVIGGETLSKITNWSDRNTCVLFGDGAGAVVVTESTDDSGVLSSIIGAAGEYGDLLYQPAGGSRMPASKETIEKNLHTVVMKGSEVFQHAVRSMQSAGEEVIKAAGITSDDIDIFIPHQANIRILQSTAKRLKIPIEKVYINIDKYANTSAGTLPIALDQAVRANQIKKGDIILFDVFGAGLTWGAAIVKW</sequence>
<dbReference type="Pfam" id="PF08545">
    <property type="entry name" value="ACP_syn_III"/>
    <property type="match status" value="1"/>
</dbReference>
<dbReference type="SUPFAM" id="SSF53901">
    <property type="entry name" value="Thiolase-like"/>
    <property type="match status" value="1"/>
</dbReference>
<dbReference type="InterPro" id="IPR016039">
    <property type="entry name" value="Thiolase-like"/>
</dbReference>
<keyword evidence="4 12" id="KW-0963">Cytoplasm</keyword>
<dbReference type="Pfam" id="PF08541">
    <property type="entry name" value="ACP_syn_III_C"/>
    <property type="match status" value="1"/>
</dbReference>
<dbReference type="EMBL" id="QNBD01000147">
    <property type="protein sequence ID" value="RKX70195.1"/>
    <property type="molecule type" value="Genomic_DNA"/>
</dbReference>
<dbReference type="FunFam" id="3.40.47.10:FF:000004">
    <property type="entry name" value="3-oxoacyl-[acyl-carrier-protein] synthase 3"/>
    <property type="match status" value="1"/>
</dbReference>
<reference evidence="15 16" key="1">
    <citation type="submission" date="2018-06" db="EMBL/GenBank/DDBJ databases">
        <title>Extensive metabolic versatility and redundancy in microbially diverse, dynamic hydrothermal sediments.</title>
        <authorList>
            <person name="Dombrowski N."/>
            <person name="Teske A."/>
            <person name="Baker B.J."/>
        </authorList>
    </citation>
    <scope>NUCLEOTIDE SEQUENCE [LARGE SCALE GENOMIC DNA]</scope>
    <source>
        <strain evidence="15">B10_G13</strain>
    </source>
</reference>
<dbReference type="NCBIfam" id="NF006829">
    <property type="entry name" value="PRK09352.1"/>
    <property type="match status" value="1"/>
</dbReference>